<feature type="transmembrane region" description="Helical" evidence="6">
    <location>
        <begin position="77"/>
        <end position="96"/>
    </location>
</feature>
<feature type="domain" description="P-type ATPase A" evidence="7">
    <location>
        <begin position="108"/>
        <end position="205"/>
    </location>
</feature>
<dbReference type="NCBIfam" id="TIGR01494">
    <property type="entry name" value="ATPase_P-type"/>
    <property type="match status" value="2"/>
</dbReference>
<dbReference type="AlphaFoldDB" id="A0A2A9HBW5"/>
<evidence type="ECO:0000256" key="6">
    <source>
        <dbReference type="SAM" id="Phobius"/>
    </source>
</evidence>
<dbReference type="PROSITE" id="PS00154">
    <property type="entry name" value="ATPASE_E1_E2"/>
    <property type="match status" value="1"/>
</dbReference>
<feature type="transmembrane region" description="Helical" evidence="6">
    <location>
        <begin position="705"/>
        <end position="727"/>
    </location>
</feature>
<proteinExistence type="predicted"/>
<feature type="transmembrane region" description="Helical" evidence="6">
    <location>
        <begin position="775"/>
        <end position="792"/>
    </location>
</feature>
<dbReference type="SFLD" id="SFLDS00003">
    <property type="entry name" value="Haloacid_Dehalogenase"/>
    <property type="match status" value="1"/>
</dbReference>
<evidence type="ECO:0000313" key="8">
    <source>
        <dbReference type="EMBL" id="PFG73487.1"/>
    </source>
</evidence>
<dbReference type="Gene3D" id="3.40.50.1000">
    <property type="entry name" value="HAD superfamily/HAD-like"/>
    <property type="match status" value="1"/>
</dbReference>
<dbReference type="PANTHER" id="PTHR42861">
    <property type="entry name" value="CALCIUM-TRANSPORTING ATPASE"/>
    <property type="match status" value="1"/>
</dbReference>
<feature type="transmembrane region" description="Helical" evidence="6">
    <location>
        <begin position="51"/>
        <end position="71"/>
    </location>
</feature>
<dbReference type="EMBL" id="PDJQ01000001">
    <property type="protein sequence ID" value="PFG73487.1"/>
    <property type="molecule type" value="Genomic_DNA"/>
</dbReference>
<evidence type="ECO:0000256" key="4">
    <source>
        <dbReference type="ARBA" id="ARBA00022989"/>
    </source>
</evidence>
<accession>A0A2A9HBW5</accession>
<feature type="transmembrane region" description="Helical" evidence="6">
    <location>
        <begin position="642"/>
        <end position="660"/>
    </location>
</feature>
<dbReference type="Proteomes" id="UP000223071">
    <property type="component" value="Unassembled WGS sequence"/>
</dbReference>
<name>A0A2A9HBW5_TEPT2</name>
<comment type="caution">
    <text evidence="8">The sequence shown here is derived from an EMBL/GenBank/DDBJ whole genome shotgun (WGS) entry which is preliminary data.</text>
</comment>
<evidence type="ECO:0000313" key="9">
    <source>
        <dbReference type="Proteomes" id="UP000223071"/>
    </source>
</evidence>
<protein>
    <submittedName>
        <fullName evidence="8">Cation-transporting ATPase E</fullName>
    </submittedName>
</protein>
<dbReference type="InterPro" id="IPR059000">
    <property type="entry name" value="ATPase_P-type_domA"/>
</dbReference>
<keyword evidence="3" id="KW-1278">Translocase</keyword>
<dbReference type="Gene3D" id="1.20.1110.10">
    <property type="entry name" value="Calcium-transporting ATPase, transmembrane domain"/>
    <property type="match status" value="1"/>
</dbReference>
<evidence type="ECO:0000256" key="3">
    <source>
        <dbReference type="ARBA" id="ARBA00022967"/>
    </source>
</evidence>
<feature type="transmembrane region" description="Helical" evidence="6">
    <location>
        <begin position="263"/>
        <end position="282"/>
    </location>
</feature>
<organism evidence="8 9">
    <name type="scientific">Tepidiforma thermophila (strain KCTC 52669 / CGMCC 1.13589 / G233)</name>
    <dbReference type="NCBI Taxonomy" id="2761530"/>
    <lineage>
        <taxon>Bacteria</taxon>
        <taxon>Bacillati</taxon>
        <taxon>Chloroflexota</taxon>
        <taxon>Tepidiformia</taxon>
        <taxon>Tepidiformales</taxon>
        <taxon>Tepidiformaceae</taxon>
        <taxon>Tepidiforma</taxon>
    </lineage>
</organism>
<dbReference type="SUPFAM" id="SSF81665">
    <property type="entry name" value="Calcium ATPase, transmembrane domain M"/>
    <property type="match status" value="1"/>
</dbReference>
<dbReference type="SFLD" id="SFLDG00002">
    <property type="entry name" value="C1.7:_P-type_atpase_like"/>
    <property type="match status" value="1"/>
</dbReference>
<dbReference type="SUPFAM" id="SSF81660">
    <property type="entry name" value="Metal cation-transporting ATPase, ATP-binding domain N"/>
    <property type="match status" value="1"/>
</dbReference>
<dbReference type="InterPro" id="IPR008250">
    <property type="entry name" value="ATPase_P-typ_transduc_dom_A_sf"/>
</dbReference>
<keyword evidence="4 6" id="KW-1133">Transmembrane helix</keyword>
<feature type="transmembrane region" description="Helical" evidence="6">
    <location>
        <begin position="617"/>
        <end position="636"/>
    </location>
</feature>
<comment type="subcellular location">
    <subcellularLocation>
        <location evidence="1">Membrane</location>
        <topology evidence="1">Multi-pass membrane protein</topology>
    </subcellularLocation>
</comment>
<gene>
    <name evidence="8" type="ORF">A9A59_0685</name>
</gene>
<evidence type="ECO:0000259" key="7">
    <source>
        <dbReference type="Pfam" id="PF00122"/>
    </source>
</evidence>
<dbReference type="InterPro" id="IPR036412">
    <property type="entry name" value="HAD-like_sf"/>
</dbReference>
<evidence type="ECO:0000256" key="2">
    <source>
        <dbReference type="ARBA" id="ARBA00022692"/>
    </source>
</evidence>
<evidence type="ECO:0000256" key="5">
    <source>
        <dbReference type="ARBA" id="ARBA00023136"/>
    </source>
</evidence>
<dbReference type="SUPFAM" id="SSF56784">
    <property type="entry name" value="HAD-like"/>
    <property type="match status" value="1"/>
</dbReference>
<dbReference type="SUPFAM" id="SSF81653">
    <property type="entry name" value="Calcium ATPase, transduction domain A"/>
    <property type="match status" value="1"/>
</dbReference>
<dbReference type="PRINTS" id="PR00119">
    <property type="entry name" value="CATATPASE"/>
</dbReference>
<keyword evidence="9" id="KW-1185">Reference proteome</keyword>
<dbReference type="Gene3D" id="2.70.150.10">
    <property type="entry name" value="Calcium-transporting ATPase, cytoplasmic transduction domain A"/>
    <property type="match status" value="1"/>
</dbReference>
<reference evidence="8 9" key="1">
    <citation type="submission" date="2017-09" db="EMBL/GenBank/DDBJ databases">
        <title>Sequencing the genomes of two abundant thermophiles in Great Basin hot springs: Thermocrinis jamiesonii and novel Chloroflexi Thermoflexus hugenholtzii.</title>
        <authorList>
            <person name="Hedlund B."/>
        </authorList>
    </citation>
    <scope>NUCLEOTIDE SEQUENCE [LARGE SCALE GENOMIC DNA]</scope>
    <source>
        <strain evidence="8 9">G233</strain>
    </source>
</reference>
<dbReference type="GO" id="GO:0005524">
    <property type="term" value="F:ATP binding"/>
    <property type="evidence" value="ECO:0007669"/>
    <property type="project" value="InterPro"/>
</dbReference>
<dbReference type="InterPro" id="IPR023299">
    <property type="entry name" value="ATPase_P-typ_cyto_dom_N"/>
</dbReference>
<dbReference type="SFLD" id="SFLDF00027">
    <property type="entry name" value="p-type_atpase"/>
    <property type="match status" value="1"/>
</dbReference>
<evidence type="ECO:0000256" key="1">
    <source>
        <dbReference type="ARBA" id="ARBA00004141"/>
    </source>
</evidence>
<sequence length="818" mass="87448">MTQTAQAPLPGLQDGTALRGLTSAEAMARAAAGLTNRDGGRIRTDADVIRANVLTFFNVILGSLILALLAIGEFKDGFFVGIVVIANVLVATLQELKATRTLRELRALTAPQVTVVRDGVEIDIPAEDVVQGDLVHLKKGDQVVADGPIVAREAEIDESLLTGESESVKRRPGDELRSGSFCTTGDCYYLAEKVGMEAYAMRLTADARQLVKRLTPLQIRFKRILRVLLTATGVLAAALLIQYTMNDRGLADALKATTATVTTVVPTGLLLGMTVAFAVGAVRVSRAGAIVQDINAVEALNYVDVICLDKTGTITANRMSLREVRWVPGAEGYAGWLGAFAAASREESKTAEALAEALGNTTNLARPTGSVPFNSERRWSAVRLEKDGEVRTFVLGAPETVLPRCVNGAELEAAYREAAEHGLRGVVFAEAERLPGADEDPGTLRALALLTLADELRPEVRNAFAMMEQLGIEPKIISGDNPETVRALLAQLGIRLKGGVVAGPQLEPLDGEAFLRAVEEHSVFGRVTPALKARIVAALKEQGHFVAMVGDGANDVQALRTADVAVSMASGTSMTRAVAGIVLLNDSFLALIRGAKEATAVLGNAARLSKLFIAKSLYAYLIIVATNMLGLDFPFLPRHGSLTALLTLGIPAVFISISVPPPDAGRDFTRNVLRWALPASVALAVAAILVHLLTEGLLRRDIAEARTLVSLTMGITGLFFMVEVLGFQGASWRSLTRPVLTSVLGILLVAGFLVTIYTPRLRAFFDFTEVHTGDWVIVLTAVAGALLGQYLLSRYWQQVLDFLTAKPGKEERLRGRAI</sequence>
<feature type="transmembrane region" description="Helical" evidence="6">
    <location>
        <begin position="672"/>
        <end position="693"/>
    </location>
</feature>
<dbReference type="InterPro" id="IPR023214">
    <property type="entry name" value="HAD_sf"/>
</dbReference>
<dbReference type="InterPro" id="IPR001757">
    <property type="entry name" value="P_typ_ATPase"/>
</dbReference>
<dbReference type="Gene3D" id="3.40.1110.10">
    <property type="entry name" value="Calcium-transporting ATPase, cytoplasmic domain N"/>
    <property type="match status" value="1"/>
</dbReference>
<dbReference type="GO" id="GO:0016020">
    <property type="term" value="C:membrane"/>
    <property type="evidence" value="ECO:0007669"/>
    <property type="project" value="UniProtKB-SubCell"/>
</dbReference>
<dbReference type="Pfam" id="PF00122">
    <property type="entry name" value="E1-E2_ATPase"/>
    <property type="match status" value="1"/>
</dbReference>
<dbReference type="Pfam" id="PF00702">
    <property type="entry name" value="Hydrolase"/>
    <property type="match status" value="1"/>
</dbReference>
<dbReference type="InterPro" id="IPR018303">
    <property type="entry name" value="ATPase_P-typ_P_site"/>
</dbReference>
<keyword evidence="5 6" id="KW-0472">Membrane</keyword>
<feature type="transmembrane region" description="Helical" evidence="6">
    <location>
        <begin position="224"/>
        <end position="243"/>
    </location>
</feature>
<dbReference type="InterPro" id="IPR044492">
    <property type="entry name" value="P_typ_ATPase_HD_dom"/>
</dbReference>
<dbReference type="RefSeq" id="WP_098502940.1">
    <property type="nucleotide sequence ID" value="NZ_PDJQ01000001.1"/>
</dbReference>
<dbReference type="GO" id="GO:0016887">
    <property type="term" value="F:ATP hydrolysis activity"/>
    <property type="evidence" value="ECO:0007669"/>
    <property type="project" value="InterPro"/>
</dbReference>
<dbReference type="InterPro" id="IPR023298">
    <property type="entry name" value="ATPase_P-typ_TM_dom_sf"/>
</dbReference>
<keyword evidence="2 6" id="KW-0812">Transmembrane</keyword>
<feature type="transmembrane region" description="Helical" evidence="6">
    <location>
        <begin position="739"/>
        <end position="759"/>
    </location>
</feature>